<dbReference type="RefSeq" id="XP_007313842.1">
    <property type="nucleotide sequence ID" value="XM_007313780.1"/>
</dbReference>
<dbReference type="Gene3D" id="3.40.50.150">
    <property type="entry name" value="Vaccinia Virus protein VP39"/>
    <property type="match status" value="1"/>
</dbReference>
<dbReference type="Proteomes" id="UP000008064">
    <property type="component" value="Unassembled WGS sequence"/>
</dbReference>
<dbReference type="InterPro" id="IPR029063">
    <property type="entry name" value="SAM-dependent_MTases_sf"/>
</dbReference>
<dbReference type="OrthoDB" id="46564at2759"/>
<evidence type="ECO:0000313" key="2">
    <source>
        <dbReference type="Proteomes" id="UP000008064"/>
    </source>
</evidence>
<name>F8NGV8_SERL9</name>
<dbReference type="SUPFAM" id="SSF53335">
    <property type="entry name" value="S-adenosyl-L-methionine-dependent methyltransferases"/>
    <property type="match status" value="1"/>
</dbReference>
<dbReference type="GO" id="GO:0008757">
    <property type="term" value="F:S-adenosylmethionine-dependent methyltransferase activity"/>
    <property type="evidence" value="ECO:0007669"/>
    <property type="project" value="UniProtKB-ARBA"/>
</dbReference>
<dbReference type="EMBL" id="GL945429">
    <property type="protein sequence ID" value="EGO29600.1"/>
    <property type="molecule type" value="Genomic_DNA"/>
</dbReference>
<dbReference type="PANTHER" id="PTHR14614:SF10">
    <property type="entry name" value="PROTEIN N-TERMINAL AND LYSINE N-METHYLTRANSFERASE EFM7"/>
    <property type="match status" value="1"/>
</dbReference>
<dbReference type="AlphaFoldDB" id="F8NGV8"/>
<dbReference type="GeneID" id="18817547"/>
<evidence type="ECO:0000313" key="1">
    <source>
        <dbReference type="EMBL" id="EGO29600.1"/>
    </source>
</evidence>
<organism evidence="2">
    <name type="scientific">Serpula lacrymans var. lacrymans (strain S7.9)</name>
    <name type="common">Dry rot fungus</name>
    <dbReference type="NCBI Taxonomy" id="578457"/>
    <lineage>
        <taxon>Eukaryota</taxon>
        <taxon>Fungi</taxon>
        <taxon>Dikarya</taxon>
        <taxon>Basidiomycota</taxon>
        <taxon>Agaricomycotina</taxon>
        <taxon>Agaricomycetes</taxon>
        <taxon>Agaricomycetidae</taxon>
        <taxon>Boletales</taxon>
        <taxon>Coniophorineae</taxon>
        <taxon>Serpulaceae</taxon>
        <taxon>Serpula</taxon>
    </lineage>
</organism>
<reference evidence="2" key="1">
    <citation type="journal article" date="2011" name="Science">
        <title>The plant cell wall-decomposing machinery underlies the functional diversity of forest fungi.</title>
        <authorList>
            <person name="Eastwood D.C."/>
            <person name="Floudas D."/>
            <person name="Binder M."/>
            <person name="Majcherczyk A."/>
            <person name="Schneider P."/>
            <person name="Aerts A."/>
            <person name="Asiegbu F.O."/>
            <person name="Baker S.E."/>
            <person name="Barry K."/>
            <person name="Bendiksby M."/>
            <person name="Blumentritt M."/>
            <person name="Coutinho P.M."/>
            <person name="Cullen D."/>
            <person name="de Vries R.P."/>
            <person name="Gathman A."/>
            <person name="Goodell B."/>
            <person name="Henrissat B."/>
            <person name="Ihrmark K."/>
            <person name="Kauserud H."/>
            <person name="Kohler A."/>
            <person name="LaButti K."/>
            <person name="Lapidus A."/>
            <person name="Lavin J.L."/>
            <person name="Lee Y.-H."/>
            <person name="Lindquist E."/>
            <person name="Lilly W."/>
            <person name="Lucas S."/>
            <person name="Morin E."/>
            <person name="Murat C."/>
            <person name="Oguiza J.A."/>
            <person name="Park J."/>
            <person name="Pisabarro A.G."/>
            <person name="Riley R."/>
            <person name="Rosling A."/>
            <person name="Salamov A."/>
            <person name="Schmidt O."/>
            <person name="Schmutz J."/>
            <person name="Skrede I."/>
            <person name="Stenlid J."/>
            <person name="Wiebenga A."/>
            <person name="Xie X."/>
            <person name="Kuees U."/>
            <person name="Hibbett D.S."/>
            <person name="Hoffmeister D."/>
            <person name="Hoegberg N."/>
            <person name="Martin F."/>
            <person name="Grigoriev I.V."/>
            <person name="Watkinson S.C."/>
        </authorList>
    </citation>
    <scope>NUCLEOTIDE SEQUENCE [LARGE SCALE GENOMIC DNA]</scope>
    <source>
        <strain evidence="2">S7.9</strain>
    </source>
</reference>
<sequence length="274" mass="30090">MQREHEVENLEDIMSDSIEMFGGETLEDNGTIQYGPLVLGVAPKEGKANTLLADHLFSPALLLAEQVERGLIPVQGQKVLEIGAGCALPSLLMATLPEPPCLVTVSDYPDEIILGNLKRNVDKNRPQFQSNCTVRCIGYEWGKDPGPLLALLPPHDNLGYDIMILSDLLHFNNSHEALITAITSFLVTSATSRVYVAAGKYTAADVCSGFLRMSTLMGLIWEEGADPSNANPVTWLGEMQVSGLDKGQLADRKGMCRWWIGRWSESHLDVWSPR</sequence>
<dbReference type="KEGG" id="sla:SERLADRAFT_457567"/>
<dbReference type="PANTHER" id="PTHR14614">
    <property type="entry name" value="HEPATOCELLULAR CARCINOMA-ASSOCIATED ANTIGEN"/>
    <property type="match status" value="1"/>
</dbReference>
<dbReference type="Pfam" id="PF10294">
    <property type="entry name" value="Methyltransf_16"/>
    <property type="match status" value="1"/>
</dbReference>
<dbReference type="HOGENOM" id="CLU_032409_3_0_1"/>
<proteinExistence type="predicted"/>
<dbReference type="InterPro" id="IPR019410">
    <property type="entry name" value="Methyltransf_16"/>
</dbReference>
<accession>F8NGV8</accession>
<gene>
    <name evidence="1" type="ORF">SERLADRAFT_457567</name>
</gene>
<protein>
    <submittedName>
        <fullName evidence="1">Uncharacterized protein</fullName>
    </submittedName>
</protein>
<dbReference type="GO" id="GO:0005737">
    <property type="term" value="C:cytoplasm"/>
    <property type="evidence" value="ECO:0007669"/>
    <property type="project" value="TreeGrafter"/>
</dbReference>